<evidence type="ECO:0008006" key="4">
    <source>
        <dbReference type="Google" id="ProtNLM"/>
    </source>
</evidence>
<evidence type="ECO:0000313" key="3">
    <source>
        <dbReference type="Proteomes" id="UP000247780"/>
    </source>
</evidence>
<dbReference type="PANTHER" id="PTHR35604">
    <property type="entry name" value="TRANSPOSASE INSH FOR INSERTION SEQUENCE ELEMENT IS5A-RELATED"/>
    <property type="match status" value="1"/>
</dbReference>
<dbReference type="PANTHER" id="PTHR35604:SF2">
    <property type="entry name" value="TRANSPOSASE INSH FOR INSERTION SEQUENCE ELEMENT IS5A-RELATED"/>
    <property type="match status" value="1"/>
</dbReference>
<proteinExistence type="predicted"/>
<sequence length="105" mass="11963">MEDVLDEIASLRQFCRFELDRMLDESAILILRFRHLLEQHNLAQQGFATVNRQLAAQSFSNKMIVDVSLIAAPPSTRNTEGKRNSERYSSKKGGPWRVSRTQAAV</sequence>
<feature type="region of interest" description="Disordered" evidence="1">
    <location>
        <begin position="74"/>
        <end position="105"/>
    </location>
</feature>
<protein>
    <recommendedName>
        <fullName evidence="4">Transposase</fullName>
    </recommendedName>
</protein>
<gene>
    <name evidence="2" type="ORF">C8R14_12241</name>
</gene>
<evidence type="ECO:0000256" key="1">
    <source>
        <dbReference type="SAM" id="MobiDB-lite"/>
    </source>
</evidence>
<name>A0ABX5M7V0_9PROT</name>
<accession>A0ABX5M7V0</accession>
<feature type="compositionally biased region" description="Basic and acidic residues" evidence="1">
    <location>
        <begin position="79"/>
        <end position="89"/>
    </location>
</feature>
<organism evidence="2 3">
    <name type="scientific">Nitrosomonas eutropha</name>
    <dbReference type="NCBI Taxonomy" id="916"/>
    <lineage>
        <taxon>Bacteria</taxon>
        <taxon>Pseudomonadati</taxon>
        <taxon>Pseudomonadota</taxon>
        <taxon>Betaproteobacteria</taxon>
        <taxon>Nitrosomonadales</taxon>
        <taxon>Nitrosomonadaceae</taxon>
        <taxon>Nitrosomonas</taxon>
    </lineage>
</organism>
<comment type="caution">
    <text evidence="2">The sequence shown here is derived from an EMBL/GenBank/DDBJ whole genome shotgun (WGS) entry which is preliminary data.</text>
</comment>
<dbReference type="Proteomes" id="UP000247780">
    <property type="component" value="Unassembled WGS sequence"/>
</dbReference>
<reference evidence="2 3" key="1">
    <citation type="submission" date="2018-04" db="EMBL/GenBank/DDBJ databases">
        <title>Active sludge and wastewater microbial communities from Klosterneuburg, Austria.</title>
        <authorList>
            <person name="Wagner M."/>
        </authorList>
    </citation>
    <scope>NUCLEOTIDE SEQUENCE [LARGE SCALE GENOMIC DNA]</scope>
    <source>
        <strain evidence="2 3">Nm 57</strain>
    </source>
</reference>
<evidence type="ECO:0000313" key="2">
    <source>
        <dbReference type="EMBL" id="PXV79722.1"/>
    </source>
</evidence>
<dbReference type="EMBL" id="QICQ01000022">
    <property type="protein sequence ID" value="PXV79722.1"/>
    <property type="molecule type" value="Genomic_DNA"/>
</dbReference>
<keyword evidence="3" id="KW-1185">Reference proteome</keyword>